<name>A0A6C0KD95_9ZZZZ</name>
<accession>A0A6C0KD95</accession>
<organism evidence="1">
    <name type="scientific">viral metagenome</name>
    <dbReference type="NCBI Taxonomy" id="1070528"/>
    <lineage>
        <taxon>unclassified sequences</taxon>
        <taxon>metagenomes</taxon>
        <taxon>organismal metagenomes</taxon>
    </lineage>
</organism>
<dbReference type="AlphaFoldDB" id="A0A6C0KD95"/>
<sequence length="126" mass="14574">MEIQRTFLYLSDYLPWGLANFFIRGFSRLRDLLSGYRIAYRKGEEGVTGMIVIRNSSPKPILMLSLNTTQGEVSILDSVIRWNHRCHNEELTIKDIYPNIDGRTCNIVLRNGFMEDEIDGNFCVPI</sequence>
<evidence type="ECO:0000313" key="1">
    <source>
        <dbReference type="EMBL" id="QHU14697.1"/>
    </source>
</evidence>
<reference evidence="1" key="1">
    <citation type="journal article" date="2020" name="Nature">
        <title>Giant virus diversity and host interactions through global metagenomics.</title>
        <authorList>
            <person name="Schulz F."/>
            <person name="Roux S."/>
            <person name="Paez-Espino D."/>
            <person name="Jungbluth S."/>
            <person name="Walsh D.A."/>
            <person name="Denef V.J."/>
            <person name="McMahon K.D."/>
            <person name="Konstantinidis K.T."/>
            <person name="Eloe-Fadrosh E.A."/>
            <person name="Kyrpides N.C."/>
            <person name="Woyke T."/>
        </authorList>
    </citation>
    <scope>NUCLEOTIDE SEQUENCE</scope>
    <source>
        <strain evidence="1">GVMAG-S-1102113-126</strain>
    </source>
</reference>
<dbReference type="EMBL" id="MN740845">
    <property type="protein sequence ID" value="QHU14697.1"/>
    <property type="molecule type" value="Genomic_DNA"/>
</dbReference>
<protein>
    <submittedName>
        <fullName evidence="1">Uncharacterized protein</fullName>
    </submittedName>
</protein>
<proteinExistence type="predicted"/>